<reference evidence="1 2" key="1">
    <citation type="submission" date="2020-08" db="EMBL/GenBank/DDBJ databases">
        <title>Genomic Encyclopedia of Type Strains, Phase IV (KMG-V): Genome sequencing to study the core and pangenomes of soil and plant-associated prokaryotes.</title>
        <authorList>
            <person name="Whitman W."/>
        </authorList>
    </citation>
    <scope>NUCLEOTIDE SEQUENCE [LARGE SCALE GENOMIC DNA]</scope>
    <source>
        <strain evidence="1 2">SEMIA 402</strain>
    </source>
</reference>
<dbReference type="EMBL" id="JACIGM010000014">
    <property type="protein sequence ID" value="MBB4277673.1"/>
    <property type="molecule type" value="Genomic_DNA"/>
</dbReference>
<organism evidence="1 2">
    <name type="scientific">Rhizobium mongolense</name>
    <dbReference type="NCBI Taxonomy" id="57676"/>
    <lineage>
        <taxon>Bacteria</taxon>
        <taxon>Pseudomonadati</taxon>
        <taxon>Pseudomonadota</taxon>
        <taxon>Alphaproteobacteria</taxon>
        <taxon>Hyphomicrobiales</taxon>
        <taxon>Rhizobiaceae</taxon>
        <taxon>Rhizobium/Agrobacterium group</taxon>
        <taxon>Rhizobium</taxon>
    </lineage>
</organism>
<sequence>MSGQRQLTLYEKAVIGRFMTSPNALAALVCLGQGI</sequence>
<name>A0A7W6WHF7_9HYPH</name>
<gene>
    <name evidence="1" type="ORF">GGE12_005482</name>
</gene>
<comment type="caution">
    <text evidence="1">The sequence shown here is derived from an EMBL/GenBank/DDBJ whole genome shotgun (WGS) entry which is preliminary data.</text>
</comment>
<dbReference type="Proteomes" id="UP000533641">
    <property type="component" value="Unassembled WGS sequence"/>
</dbReference>
<protein>
    <submittedName>
        <fullName evidence="1">Uncharacterized protein</fullName>
    </submittedName>
</protein>
<dbReference type="AlphaFoldDB" id="A0A7W6WHF7"/>
<evidence type="ECO:0000313" key="1">
    <source>
        <dbReference type="EMBL" id="MBB4277673.1"/>
    </source>
</evidence>
<evidence type="ECO:0000313" key="2">
    <source>
        <dbReference type="Proteomes" id="UP000533641"/>
    </source>
</evidence>
<proteinExistence type="predicted"/>
<accession>A0A7W6WHF7</accession>